<dbReference type="AlphaFoldDB" id="A0A058Z4E5"/>
<protein>
    <submittedName>
        <fullName evidence="2">Uncharacterized protein</fullName>
    </submittedName>
</protein>
<keyword evidence="3" id="KW-1185">Reference proteome</keyword>
<gene>
    <name evidence="2" type="ORF">H696_04681</name>
</gene>
<dbReference type="RefSeq" id="XP_009496824.1">
    <property type="nucleotide sequence ID" value="XM_009498549.1"/>
</dbReference>
<organism evidence="2">
    <name type="scientific">Fonticula alba</name>
    <name type="common">Slime mold</name>
    <dbReference type="NCBI Taxonomy" id="691883"/>
    <lineage>
        <taxon>Eukaryota</taxon>
        <taxon>Rotosphaerida</taxon>
        <taxon>Fonticulaceae</taxon>
        <taxon>Fonticula</taxon>
    </lineage>
</organism>
<proteinExistence type="predicted"/>
<dbReference type="Proteomes" id="UP000030693">
    <property type="component" value="Unassembled WGS sequence"/>
</dbReference>
<reference evidence="2" key="1">
    <citation type="submission" date="2013-04" db="EMBL/GenBank/DDBJ databases">
        <title>The Genome Sequence of Fonticula alba ATCC 38817.</title>
        <authorList>
            <consortium name="The Broad Institute Genomics Platform"/>
            <person name="Russ C."/>
            <person name="Cuomo C."/>
            <person name="Burger G."/>
            <person name="Gray M.W."/>
            <person name="Holland P.W.H."/>
            <person name="King N."/>
            <person name="Lang F.B.F."/>
            <person name="Roger A.J."/>
            <person name="Ruiz-Trillo I."/>
            <person name="Brown M."/>
            <person name="Walker B."/>
            <person name="Young S."/>
            <person name="Zeng Q."/>
            <person name="Gargeya S."/>
            <person name="Fitzgerald M."/>
            <person name="Haas B."/>
            <person name="Abouelleil A."/>
            <person name="Allen A.W."/>
            <person name="Alvarado L."/>
            <person name="Arachchi H.M."/>
            <person name="Berlin A.M."/>
            <person name="Chapman S.B."/>
            <person name="Gainer-Dewar J."/>
            <person name="Goldberg J."/>
            <person name="Griggs A."/>
            <person name="Gujja S."/>
            <person name="Hansen M."/>
            <person name="Howarth C."/>
            <person name="Imamovic A."/>
            <person name="Ireland A."/>
            <person name="Larimer J."/>
            <person name="McCowan C."/>
            <person name="Murphy C."/>
            <person name="Pearson M."/>
            <person name="Poon T.W."/>
            <person name="Priest M."/>
            <person name="Roberts A."/>
            <person name="Saif S."/>
            <person name="Shea T."/>
            <person name="Sisk P."/>
            <person name="Sykes S."/>
            <person name="Wortman J."/>
            <person name="Nusbaum C."/>
            <person name="Birren B."/>
        </authorList>
    </citation>
    <scope>NUCLEOTIDE SEQUENCE [LARGE SCALE GENOMIC DNA]</scope>
    <source>
        <strain evidence="2">ATCC 38817</strain>
    </source>
</reference>
<feature type="compositionally biased region" description="Pro residues" evidence="1">
    <location>
        <begin position="83"/>
        <end position="95"/>
    </location>
</feature>
<sequence length="116" mass="12414">MTTPRKRASQGGGGKVHSMKDAVLPTYVAWRLRAKAGMPPTGPFLLSNTNICPGIHPARGNGPSHIEPRWAPDEHPATASKDAPPPTKPVVPPPSRNLIDFSRRAGAYHTLQARVA</sequence>
<feature type="compositionally biased region" description="Basic and acidic residues" evidence="1">
    <location>
        <begin position="66"/>
        <end position="76"/>
    </location>
</feature>
<evidence type="ECO:0000313" key="3">
    <source>
        <dbReference type="Proteomes" id="UP000030693"/>
    </source>
</evidence>
<dbReference type="GeneID" id="20529406"/>
<evidence type="ECO:0000313" key="2">
    <source>
        <dbReference type="EMBL" id="KCV68392.1"/>
    </source>
</evidence>
<evidence type="ECO:0000256" key="1">
    <source>
        <dbReference type="SAM" id="MobiDB-lite"/>
    </source>
</evidence>
<accession>A0A058Z4E5</accession>
<dbReference type="EMBL" id="KB932208">
    <property type="protein sequence ID" value="KCV68392.1"/>
    <property type="molecule type" value="Genomic_DNA"/>
</dbReference>
<feature type="region of interest" description="Disordered" evidence="1">
    <location>
        <begin position="56"/>
        <end position="96"/>
    </location>
</feature>
<name>A0A058Z4E5_FONAL</name>